<dbReference type="Proteomes" id="UP001595824">
    <property type="component" value="Unassembled WGS sequence"/>
</dbReference>
<keyword evidence="2" id="KW-1185">Reference proteome</keyword>
<dbReference type="RefSeq" id="WP_381740879.1">
    <property type="nucleotide sequence ID" value="NZ_JBHSDP010000021.1"/>
</dbReference>
<gene>
    <name evidence="1" type="ORF">ACFPC0_20430</name>
</gene>
<evidence type="ECO:0000313" key="1">
    <source>
        <dbReference type="EMBL" id="MFC4330106.1"/>
    </source>
</evidence>
<proteinExistence type="predicted"/>
<organism evidence="1 2">
    <name type="scientific">Streptomyces andamanensis</name>
    <dbReference type="NCBI Taxonomy" id="1565035"/>
    <lineage>
        <taxon>Bacteria</taxon>
        <taxon>Bacillati</taxon>
        <taxon>Actinomycetota</taxon>
        <taxon>Actinomycetes</taxon>
        <taxon>Kitasatosporales</taxon>
        <taxon>Streptomycetaceae</taxon>
        <taxon>Streptomyces</taxon>
    </lineage>
</organism>
<accession>A0ABV8THC8</accession>
<dbReference type="EMBL" id="JBHSDP010000021">
    <property type="protein sequence ID" value="MFC4330106.1"/>
    <property type="molecule type" value="Genomic_DNA"/>
</dbReference>
<evidence type="ECO:0000313" key="2">
    <source>
        <dbReference type="Proteomes" id="UP001595824"/>
    </source>
</evidence>
<comment type="caution">
    <text evidence="1">The sequence shown here is derived from an EMBL/GenBank/DDBJ whole genome shotgun (WGS) entry which is preliminary data.</text>
</comment>
<reference evidence="2" key="1">
    <citation type="journal article" date="2019" name="Int. J. Syst. Evol. Microbiol.">
        <title>The Global Catalogue of Microorganisms (GCM) 10K type strain sequencing project: providing services to taxonomists for standard genome sequencing and annotation.</title>
        <authorList>
            <consortium name="The Broad Institute Genomics Platform"/>
            <consortium name="The Broad Institute Genome Sequencing Center for Infectious Disease"/>
            <person name="Wu L."/>
            <person name="Ma J."/>
        </authorList>
    </citation>
    <scope>NUCLEOTIDE SEQUENCE [LARGE SCALE GENOMIC DNA]</scope>
    <source>
        <strain evidence="2">PCU 347</strain>
    </source>
</reference>
<sequence length="100" mass="11097">MRNSFGFQPLAEYRGLPEDVAEGVRTASVSYPGPEYSHSTTWITGAELAAADWDETDSSRAHSHRAVAEDATHWGPVWEVMRTLGGLHGPENVRLVVWFD</sequence>
<protein>
    <submittedName>
        <fullName evidence="1">Uncharacterized protein</fullName>
    </submittedName>
</protein>
<name>A0ABV8THC8_9ACTN</name>